<dbReference type="NCBIfam" id="TIGR01098">
    <property type="entry name" value="3A0109s03R"/>
    <property type="match status" value="1"/>
</dbReference>
<dbReference type="Gene3D" id="3.40.190.10">
    <property type="entry name" value="Periplasmic binding protein-like II"/>
    <property type="match status" value="2"/>
</dbReference>
<proteinExistence type="inferred from homology"/>
<protein>
    <submittedName>
        <fullName evidence="5">Phosphate/phosphite/phosphonate ABC transporter substrate-binding protein</fullName>
    </submittedName>
</protein>
<dbReference type="PANTHER" id="PTHR35841:SF1">
    <property type="entry name" value="PHOSPHONATES-BINDING PERIPLASMIC PROTEIN"/>
    <property type="match status" value="1"/>
</dbReference>
<evidence type="ECO:0000256" key="1">
    <source>
        <dbReference type="ARBA" id="ARBA00007162"/>
    </source>
</evidence>
<reference evidence="5 6" key="1">
    <citation type="submission" date="2020-04" db="EMBL/GenBank/DDBJ databases">
        <title>MicrobeNet Type strains.</title>
        <authorList>
            <person name="Nicholson A.C."/>
        </authorList>
    </citation>
    <scope>NUCLEOTIDE SEQUENCE [LARGE SCALE GENOMIC DNA]</scope>
    <source>
        <strain evidence="5 6">JCM 12354</strain>
    </source>
</reference>
<accession>A0A846Y2Z4</accession>
<keyword evidence="2 3" id="KW-0732">Signal</keyword>
<comment type="similarity">
    <text evidence="1">Belongs to the phosphate/phosphite/phosphonate binding protein family.</text>
</comment>
<evidence type="ECO:0000256" key="3">
    <source>
        <dbReference type="SAM" id="SignalP"/>
    </source>
</evidence>
<organism evidence="5 6">
    <name type="scientific">Nocardia vermiculata</name>
    <dbReference type="NCBI Taxonomy" id="257274"/>
    <lineage>
        <taxon>Bacteria</taxon>
        <taxon>Bacillati</taxon>
        <taxon>Actinomycetota</taxon>
        <taxon>Actinomycetes</taxon>
        <taxon>Mycobacteriales</taxon>
        <taxon>Nocardiaceae</taxon>
        <taxon>Nocardia</taxon>
    </lineage>
</organism>
<dbReference type="InterPro" id="IPR001638">
    <property type="entry name" value="Solute-binding_3/MltF_N"/>
</dbReference>
<dbReference type="CDD" id="cd01071">
    <property type="entry name" value="PBP2_PhnD_like"/>
    <property type="match status" value="1"/>
</dbReference>
<feature type="domain" description="Solute-binding protein family 3/N-terminal" evidence="4">
    <location>
        <begin position="35"/>
        <end position="264"/>
    </location>
</feature>
<name>A0A846Y2Z4_9NOCA</name>
<dbReference type="SMART" id="SM00062">
    <property type="entry name" value="PBPb"/>
    <property type="match status" value="1"/>
</dbReference>
<gene>
    <name evidence="5" type="ORF">HGA08_12330</name>
</gene>
<feature type="chain" id="PRO_5038809934" evidence="3">
    <location>
        <begin position="25"/>
        <end position="309"/>
    </location>
</feature>
<evidence type="ECO:0000313" key="5">
    <source>
        <dbReference type="EMBL" id="NKY50999.1"/>
    </source>
</evidence>
<evidence type="ECO:0000256" key="2">
    <source>
        <dbReference type="ARBA" id="ARBA00022729"/>
    </source>
</evidence>
<dbReference type="Pfam" id="PF12974">
    <property type="entry name" value="Phosphonate-bd"/>
    <property type="match status" value="1"/>
</dbReference>
<feature type="signal peptide" evidence="3">
    <location>
        <begin position="1"/>
        <end position="24"/>
    </location>
</feature>
<dbReference type="AlphaFoldDB" id="A0A846Y2Z4"/>
<dbReference type="EMBL" id="JAAXOP010000005">
    <property type="protein sequence ID" value="NKY50999.1"/>
    <property type="molecule type" value="Genomic_DNA"/>
</dbReference>
<dbReference type="PANTHER" id="PTHR35841">
    <property type="entry name" value="PHOSPHONATES-BINDING PERIPLASMIC PROTEIN"/>
    <property type="match status" value="1"/>
</dbReference>
<dbReference type="Proteomes" id="UP000565711">
    <property type="component" value="Unassembled WGS sequence"/>
</dbReference>
<dbReference type="PROSITE" id="PS51257">
    <property type="entry name" value="PROKAR_LIPOPROTEIN"/>
    <property type="match status" value="1"/>
</dbReference>
<dbReference type="RefSeq" id="WP_067873628.1">
    <property type="nucleotide sequence ID" value="NZ_JAAXOP010000005.1"/>
</dbReference>
<comment type="caution">
    <text evidence="5">The sequence shown here is derived from an EMBL/GenBank/DDBJ whole genome shotgun (WGS) entry which is preliminary data.</text>
</comment>
<sequence>MFARRIPRGVLTAFAILGLTAAAAGCGGSAADTETLTFAQIPQEDSTSIATQNADIISALEKQLGVKVKLQEATSYAAVIEALRAGQVDIASLGPFSYVVAADGKAGVAPVGVPADAPDASPTYRSYAITKPGSGINSLADMAGKKICFVDPTSTSGYLFPSAGLMQAGIDPEKGVTPIFAGGHDASALAVAGGQCDAGFAFDTMVDEQLPKSGQLAEGALRVIWKSEDIPKSPTVVSTKLPQELQDKITRVFQQDVNRPGLVKLGICSDEADCTLPEDVKYGFVPVDDAKYDGIRKVCAVTESKSCVA</sequence>
<evidence type="ECO:0000313" key="6">
    <source>
        <dbReference type="Proteomes" id="UP000565711"/>
    </source>
</evidence>
<keyword evidence="6" id="KW-1185">Reference proteome</keyword>
<dbReference type="InterPro" id="IPR005770">
    <property type="entry name" value="PhnD"/>
</dbReference>
<dbReference type="GO" id="GO:0055085">
    <property type="term" value="P:transmembrane transport"/>
    <property type="evidence" value="ECO:0007669"/>
    <property type="project" value="InterPro"/>
</dbReference>
<dbReference type="SUPFAM" id="SSF53850">
    <property type="entry name" value="Periplasmic binding protein-like II"/>
    <property type="match status" value="1"/>
</dbReference>
<dbReference type="GO" id="GO:0043190">
    <property type="term" value="C:ATP-binding cassette (ABC) transporter complex"/>
    <property type="evidence" value="ECO:0007669"/>
    <property type="project" value="InterPro"/>
</dbReference>
<evidence type="ECO:0000259" key="4">
    <source>
        <dbReference type="SMART" id="SM00062"/>
    </source>
</evidence>